<feature type="domain" description="HTH merR-type" evidence="2">
    <location>
        <begin position="1"/>
        <end position="69"/>
    </location>
</feature>
<gene>
    <name evidence="3" type="ORF">Q8814_14260</name>
</gene>
<keyword evidence="4" id="KW-1185">Reference proteome</keyword>
<dbReference type="Proteomes" id="UP001331936">
    <property type="component" value="Unassembled WGS sequence"/>
</dbReference>
<keyword evidence="1" id="KW-0238">DNA-binding</keyword>
<dbReference type="SMART" id="SM00422">
    <property type="entry name" value="HTH_MERR"/>
    <property type="match status" value="1"/>
</dbReference>
<dbReference type="InterPro" id="IPR047057">
    <property type="entry name" value="MerR_fam"/>
</dbReference>
<sequence length="127" mass="13900">MQIGQVAARTELSIKTIRHYDEIGLVAPSARSAGGFRLYTDADVQRLLVIRRMKPLGFSLDEMRELLAALDTIADRGAASETTSAARDVLADFHRRAEESCVRLRAQLAYAEELTAILEAHAGGDTN</sequence>
<proteinExistence type="predicted"/>
<dbReference type="PRINTS" id="PR00040">
    <property type="entry name" value="HTHMERR"/>
</dbReference>
<dbReference type="RefSeq" id="WP_330152684.1">
    <property type="nucleotide sequence ID" value="NZ_JAUZMZ010000075.1"/>
</dbReference>
<comment type="caution">
    <text evidence="3">The sequence shown here is derived from an EMBL/GenBank/DDBJ whole genome shotgun (WGS) entry which is preliminary data.</text>
</comment>
<dbReference type="InterPro" id="IPR000551">
    <property type="entry name" value="MerR-type_HTH_dom"/>
</dbReference>
<organism evidence="3 4">
    <name type="scientific">Rhodococcus chondri</name>
    <dbReference type="NCBI Taxonomy" id="3065941"/>
    <lineage>
        <taxon>Bacteria</taxon>
        <taxon>Bacillati</taxon>
        <taxon>Actinomycetota</taxon>
        <taxon>Actinomycetes</taxon>
        <taxon>Mycobacteriales</taxon>
        <taxon>Nocardiaceae</taxon>
        <taxon>Rhodococcus</taxon>
    </lineage>
</organism>
<dbReference type="PANTHER" id="PTHR30204">
    <property type="entry name" value="REDOX-CYCLING DRUG-SENSING TRANSCRIPTIONAL ACTIVATOR SOXR"/>
    <property type="match status" value="1"/>
</dbReference>
<evidence type="ECO:0000313" key="4">
    <source>
        <dbReference type="Proteomes" id="UP001331936"/>
    </source>
</evidence>
<evidence type="ECO:0000313" key="3">
    <source>
        <dbReference type="EMBL" id="MEE2033266.1"/>
    </source>
</evidence>
<evidence type="ECO:0000259" key="2">
    <source>
        <dbReference type="PROSITE" id="PS50937"/>
    </source>
</evidence>
<dbReference type="SUPFAM" id="SSF46955">
    <property type="entry name" value="Putative DNA-binding domain"/>
    <property type="match status" value="1"/>
</dbReference>
<accession>A0ABU7JTB8</accession>
<dbReference type="Gene3D" id="1.10.1660.10">
    <property type="match status" value="1"/>
</dbReference>
<dbReference type="PANTHER" id="PTHR30204:SF93">
    <property type="entry name" value="HTH MERR-TYPE DOMAIN-CONTAINING PROTEIN"/>
    <property type="match status" value="1"/>
</dbReference>
<dbReference type="EMBL" id="JAUZMZ010000075">
    <property type="protein sequence ID" value="MEE2033266.1"/>
    <property type="molecule type" value="Genomic_DNA"/>
</dbReference>
<dbReference type="PROSITE" id="PS50937">
    <property type="entry name" value="HTH_MERR_2"/>
    <property type="match status" value="1"/>
</dbReference>
<evidence type="ECO:0000256" key="1">
    <source>
        <dbReference type="ARBA" id="ARBA00023125"/>
    </source>
</evidence>
<dbReference type="Pfam" id="PF13411">
    <property type="entry name" value="MerR_1"/>
    <property type="match status" value="1"/>
</dbReference>
<name>A0ABU7JTB8_9NOCA</name>
<dbReference type="InterPro" id="IPR009061">
    <property type="entry name" value="DNA-bd_dom_put_sf"/>
</dbReference>
<reference evidence="3 4" key="1">
    <citation type="submission" date="2023-08" db="EMBL/GenBank/DDBJ databases">
        <authorList>
            <person name="Girao M."/>
            <person name="Carvalho M.F."/>
        </authorList>
    </citation>
    <scope>NUCLEOTIDE SEQUENCE [LARGE SCALE GENOMIC DNA]</scope>
    <source>
        <strain evidence="3 4">CC-R104</strain>
    </source>
</reference>
<protein>
    <submittedName>
        <fullName evidence="3">MerR family transcriptional regulator</fullName>
    </submittedName>
</protein>
<dbReference type="PROSITE" id="PS00552">
    <property type="entry name" value="HTH_MERR_1"/>
    <property type="match status" value="1"/>
</dbReference>